<reference evidence="1" key="1">
    <citation type="submission" date="2022-04" db="EMBL/GenBank/DDBJ databases">
        <title>Chromosome-scale genome assembly of Holotrichia oblita Faldermann.</title>
        <authorList>
            <person name="Rongchong L."/>
        </authorList>
    </citation>
    <scope>NUCLEOTIDE SEQUENCE</scope>
    <source>
        <strain evidence="1">81SQS9</strain>
    </source>
</reference>
<sequence>MEGIPGCEDVDRYNTEEWIRGDNCDLVNSGEEIADDIEENETGESKKVSHEEGLNALGIALQYIEQQPESNASDLSLIIRWRDIAAKKRMSRLKQARPRVEN</sequence>
<evidence type="ECO:0000313" key="2">
    <source>
        <dbReference type="Proteomes" id="UP001056778"/>
    </source>
</evidence>
<accession>A0ACB9TJT7</accession>
<comment type="caution">
    <text evidence="1">The sequence shown here is derived from an EMBL/GenBank/DDBJ whole genome shotgun (WGS) entry which is preliminary data.</text>
</comment>
<keyword evidence="2" id="KW-1185">Reference proteome</keyword>
<gene>
    <name evidence="1" type="ORF">MML48_2g00000361</name>
</gene>
<dbReference type="EMBL" id="CM043016">
    <property type="protein sequence ID" value="KAI4466945.1"/>
    <property type="molecule type" value="Genomic_DNA"/>
</dbReference>
<organism evidence="1 2">
    <name type="scientific">Holotrichia oblita</name>
    <name type="common">Chafer beetle</name>
    <dbReference type="NCBI Taxonomy" id="644536"/>
    <lineage>
        <taxon>Eukaryota</taxon>
        <taxon>Metazoa</taxon>
        <taxon>Ecdysozoa</taxon>
        <taxon>Arthropoda</taxon>
        <taxon>Hexapoda</taxon>
        <taxon>Insecta</taxon>
        <taxon>Pterygota</taxon>
        <taxon>Neoptera</taxon>
        <taxon>Endopterygota</taxon>
        <taxon>Coleoptera</taxon>
        <taxon>Polyphaga</taxon>
        <taxon>Scarabaeiformia</taxon>
        <taxon>Scarabaeidae</taxon>
        <taxon>Melolonthinae</taxon>
        <taxon>Holotrichia</taxon>
    </lineage>
</organism>
<protein>
    <submittedName>
        <fullName evidence="1">Uncharacterized protein</fullName>
    </submittedName>
</protein>
<name>A0ACB9TJT7_HOLOL</name>
<evidence type="ECO:0000313" key="1">
    <source>
        <dbReference type="EMBL" id="KAI4466945.1"/>
    </source>
</evidence>
<dbReference type="Proteomes" id="UP001056778">
    <property type="component" value="Chromosome 2"/>
</dbReference>
<proteinExistence type="predicted"/>